<protein>
    <submittedName>
        <fullName evidence="1">DUF2793 domain-containing protein</fullName>
    </submittedName>
</protein>
<sequence length="169" mass="17848">MIDTTARLALPMLHAGQAQKEMTHNEALLALDVLLHPAVEEVGRNQPPDAPSAGQCWILGDAPVDAWAGQASSIAAWTEGGWRFLRGCEGMLLWCRSDGLPVRWLGGGWVTGEVHGTRLMVGGNQVVGGRRPAIASPSGGMIVDVEARTTLSLVLEALRDHGLVAGNAE</sequence>
<dbReference type="RefSeq" id="WP_132882392.1">
    <property type="nucleotide sequence ID" value="NZ_JBBGZA010000001.1"/>
</dbReference>
<organism evidence="1 2">
    <name type="scientific">Sphingomonas molluscorum</name>
    <dbReference type="NCBI Taxonomy" id="418184"/>
    <lineage>
        <taxon>Bacteria</taxon>
        <taxon>Pseudomonadati</taxon>
        <taxon>Pseudomonadota</taxon>
        <taxon>Alphaproteobacteria</taxon>
        <taxon>Sphingomonadales</taxon>
        <taxon>Sphingomonadaceae</taxon>
        <taxon>Sphingomonas</taxon>
    </lineage>
</organism>
<accession>A0ABU8Q276</accession>
<gene>
    <name evidence="1" type="ORF">WH159_04765</name>
</gene>
<dbReference type="EMBL" id="JBBGZA010000001">
    <property type="protein sequence ID" value="MEJ5093845.1"/>
    <property type="molecule type" value="Genomic_DNA"/>
</dbReference>
<evidence type="ECO:0000313" key="2">
    <source>
        <dbReference type="Proteomes" id="UP001380365"/>
    </source>
</evidence>
<reference evidence="1 2" key="1">
    <citation type="submission" date="2023-12" db="EMBL/GenBank/DDBJ databases">
        <title>Gut-associated functions are favored during microbiome assembly across C. elegans life.</title>
        <authorList>
            <person name="Zimmermann J."/>
        </authorList>
    </citation>
    <scope>NUCLEOTIDE SEQUENCE [LARGE SCALE GENOMIC DNA]</scope>
    <source>
        <strain evidence="1 2">JUb134</strain>
    </source>
</reference>
<dbReference type="InterPro" id="IPR021251">
    <property type="entry name" value="DUF2793"/>
</dbReference>
<name>A0ABU8Q276_9SPHN</name>
<dbReference type="Proteomes" id="UP001380365">
    <property type="component" value="Unassembled WGS sequence"/>
</dbReference>
<proteinExistence type="predicted"/>
<dbReference type="Pfam" id="PF10983">
    <property type="entry name" value="DUF2793"/>
    <property type="match status" value="1"/>
</dbReference>
<evidence type="ECO:0000313" key="1">
    <source>
        <dbReference type="EMBL" id="MEJ5093845.1"/>
    </source>
</evidence>
<keyword evidence="2" id="KW-1185">Reference proteome</keyword>
<comment type="caution">
    <text evidence="1">The sequence shown here is derived from an EMBL/GenBank/DDBJ whole genome shotgun (WGS) entry which is preliminary data.</text>
</comment>